<name>A0A0E9QK08_ANGAN</name>
<protein>
    <submittedName>
        <fullName evidence="1">Uncharacterized protein</fullName>
    </submittedName>
</protein>
<reference evidence="1" key="2">
    <citation type="journal article" date="2015" name="Fish Shellfish Immunol.">
        <title>Early steps in the European eel (Anguilla anguilla)-Vibrio vulnificus interaction in the gills: Role of the RtxA13 toxin.</title>
        <authorList>
            <person name="Callol A."/>
            <person name="Pajuelo D."/>
            <person name="Ebbesson L."/>
            <person name="Teles M."/>
            <person name="MacKenzie S."/>
            <person name="Amaro C."/>
        </authorList>
    </citation>
    <scope>NUCLEOTIDE SEQUENCE</scope>
</reference>
<dbReference type="AlphaFoldDB" id="A0A0E9QK08"/>
<evidence type="ECO:0000313" key="1">
    <source>
        <dbReference type="EMBL" id="JAH16822.1"/>
    </source>
</evidence>
<organism evidence="1">
    <name type="scientific">Anguilla anguilla</name>
    <name type="common">European freshwater eel</name>
    <name type="synonym">Muraena anguilla</name>
    <dbReference type="NCBI Taxonomy" id="7936"/>
    <lineage>
        <taxon>Eukaryota</taxon>
        <taxon>Metazoa</taxon>
        <taxon>Chordata</taxon>
        <taxon>Craniata</taxon>
        <taxon>Vertebrata</taxon>
        <taxon>Euteleostomi</taxon>
        <taxon>Actinopterygii</taxon>
        <taxon>Neopterygii</taxon>
        <taxon>Teleostei</taxon>
        <taxon>Anguilliformes</taxon>
        <taxon>Anguillidae</taxon>
        <taxon>Anguilla</taxon>
    </lineage>
</organism>
<sequence length="32" mass="3907">MQACHNQSQLMRSNILYIIKIYLHPKYFVDTH</sequence>
<proteinExistence type="predicted"/>
<dbReference type="EMBL" id="GBXM01091755">
    <property type="protein sequence ID" value="JAH16822.1"/>
    <property type="molecule type" value="Transcribed_RNA"/>
</dbReference>
<reference evidence="1" key="1">
    <citation type="submission" date="2014-11" db="EMBL/GenBank/DDBJ databases">
        <authorList>
            <person name="Amaro Gonzalez C."/>
        </authorList>
    </citation>
    <scope>NUCLEOTIDE SEQUENCE</scope>
</reference>
<accession>A0A0E9QK08</accession>